<dbReference type="AlphaFoldDB" id="A0A1H8ABR3"/>
<dbReference type="EMBL" id="FOBV01000005">
    <property type="protein sequence ID" value="SEM67993.1"/>
    <property type="molecule type" value="Genomic_DNA"/>
</dbReference>
<organism evidence="2 3">
    <name type="scientific">Chryseobacterium taichungense</name>
    <dbReference type="NCBI Taxonomy" id="295069"/>
    <lineage>
        <taxon>Bacteria</taxon>
        <taxon>Pseudomonadati</taxon>
        <taxon>Bacteroidota</taxon>
        <taxon>Flavobacteriia</taxon>
        <taxon>Flavobacteriales</taxon>
        <taxon>Weeksellaceae</taxon>
        <taxon>Chryseobacterium group</taxon>
        <taxon>Chryseobacterium</taxon>
    </lineage>
</organism>
<gene>
    <name evidence="2" type="ORF">SAMN05421856_105242</name>
</gene>
<accession>A0A1H8ABR3</accession>
<protein>
    <submittedName>
        <fullName evidence="2">Uncharacterized protein</fullName>
    </submittedName>
</protein>
<name>A0A1H8ABR3_9FLAO</name>
<dbReference type="OrthoDB" id="9818881at2"/>
<feature type="transmembrane region" description="Helical" evidence="1">
    <location>
        <begin position="33"/>
        <end position="51"/>
    </location>
</feature>
<keyword evidence="1" id="KW-1133">Transmembrane helix</keyword>
<reference evidence="3" key="1">
    <citation type="submission" date="2016-10" db="EMBL/GenBank/DDBJ databases">
        <authorList>
            <person name="Varghese N."/>
            <person name="Submissions S."/>
        </authorList>
    </citation>
    <scope>NUCLEOTIDE SEQUENCE [LARGE SCALE GENOMIC DNA]</scope>
    <source>
        <strain evidence="3">DSM 17453</strain>
    </source>
</reference>
<proteinExistence type="predicted"/>
<sequence>MNLLLFTITLAIVAALSSFLDIEKKSKNYKIKNILIGIFLVGTIISSIFQFRASEKDKRESEKKDSAFVKSQKDLIELQIKNKKESDSLDNVIISLNNKLDNKTEDLLEVSDKALKSQSEYIKYTNGSDLPELGFVFRSNNLFSIFFKNSSDYPIYNAKAVVKDFDLILERCPHQIKGNKFIFFKVCYDPYISDYNIGTISPYKESLIDHKYFFGDTHHYVAEFKTTRKTYIFYFIVNYRTIYFNTVYRVYELSNSGKQSFIKEYYATTTLDDNHLTNKPYPTKEFKVGPKFSDKYWEDKFHMSLTHEITNW</sequence>
<keyword evidence="1" id="KW-0472">Membrane</keyword>
<dbReference type="Proteomes" id="UP000199450">
    <property type="component" value="Unassembled WGS sequence"/>
</dbReference>
<evidence type="ECO:0000313" key="3">
    <source>
        <dbReference type="Proteomes" id="UP000199450"/>
    </source>
</evidence>
<evidence type="ECO:0000313" key="2">
    <source>
        <dbReference type="EMBL" id="SEM67993.1"/>
    </source>
</evidence>
<keyword evidence="1" id="KW-0812">Transmembrane</keyword>
<evidence type="ECO:0000256" key="1">
    <source>
        <dbReference type="SAM" id="Phobius"/>
    </source>
</evidence>
<dbReference type="RefSeq" id="WP_090000342.1">
    <property type="nucleotide sequence ID" value="NZ_FOBV01000005.1"/>
</dbReference>
<keyword evidence="3" id="KW-1185">Reference proteome</keyword>